<organism evidence="2 3">
    <name type="scientific">Stegodyphus mimosarum</name>
    <name type="common">African social velvet spider</name>
    <dbReference type="NCBI Taxonomy" id="407821"/>
    <lineage>
        <taxon>Eukaryota</taxon>
        <taxon>Metazoa</taxon>
        <taxon>Ecdysozoa</taxon>
        <taxon>Arthropoda</taxon>
        <taxon>Chelicerata</taxon>
        <taxon>Arachnida</taxon>
        <taxon>Araneae</taxon>
        <taxon>Araneomorphae</taxon>
        <taxon>Entelegynae</taxon>
        <taxon>Eresoidea</taxon>
        <taxon>Eresidae</taxon>
        <taxon>Stegodyphus</taxon>
    </lineage>
</organism>
<dbReference type="SUPFAM" id="SSF47473">
    <property type="entry name" value="EF-hand"/>
    <property type="match status" value="1"/>
</dbReference>
<feature type="domain" description="Phosphoinositide phospholipase C beta 1-4-like EF-hand" evidence="1">
    <location>
        <begin position="2"/>
        <end position="62"/>
    </location>
</feature>
<dbReference type="InterPro" id="IPR053945">
    <property type="entry name" value="PLCB1-4-like_EFh"/>
</dbReference>
<name>A0A087TTK8_STEMI</name>
<proteinExistence type="predicted"/>
<dbReference type="AlphaFoldDB" id="A0A087TTK8"/>
<dbReference type="Proteomes" id="UP000054359">
    <property type="component" value="Unassembled WGS sequence"/>
</dbReference>
<feature type="non-terminal residue" evidence="2">
    <location>
        <position position="65"/>
    </location>
</feature>
<reference evidence="2 3" key="1">
    <citation type="submission" date="2013-11" db="EMBL/GenBank/DDBJ databases">
        <title>Genome sequencing of Stegodyphus mimosarum.</title>
        <authorList>
            <person name="Bechsgaard J."/>
        </authorList>
    </citation>
    <scope>NUCLEOTIDE SEQUENCE [LARGE SCALE GENOMIC DNA]</scope>
</reference>
<dbReference type="OrthoDB" id="269822at2759"/>
<keyword evidence="3" id="KW-1185">Reference proteome</keyword>
<evidence type="ECO:0000313" key="2">
    <source>
        <dbReference type="EMBL" id="KFM68447.1"/>
    </source>
</evidence>
<gene>
    <name evidence="2" type="ORF">X975_09853</name>
</gene>
<accession>A0A087TTK8</accession>
<dbReference type="STRING" id="407821.A0A087TTK8"/>
<dbReference type="Gene3D" id="2.30.29.240">
    <property type="match status" value="1"/>
</dbReference>
<dbReference type="InterPro" id="IPR011992">
    <property type="entry name" value="EF-hand-dom_pair"/>
</dbReference>
<evidence type="ECO:0000313" key="3">
    <source>
        <dbReference type="Proteomes" id="UP000054359"/>
    </source>
</evidence>
<evidence type="ECO:0000259" key="1">
    <source>
        <dbReference type="Pfam" id="PF22631"/>
    </source>
</evidence>
<protein>
    <submittedName>
        <fullName evidence="2">1-phosphatidylinositol-4,5-bisphosphate phosphodiesterase classes I and II</fullName>
    </submittedName>
</protein>
<sequence length="65" mass="7553">MTDREGKVPVKNVVKLFAQNKEDKKRVEKALELCGVSTGKNETINPEKFTFGHFLNFYRYLCGRE</sequence>
<dbReference type="EMBL" id="KK116682">
    <property type="protein sequence ID" value="KFM68447.1"/>
    <property type="molecule type" value="Genomic_DNA"/>
</dbReference>
<dbReference type="Pfam" id="PF22631">
    <property type="entry name" value="PLCB1-4-like_EFh"/>
    <property type="match status" value="1"/>
</dbReference>